<evidence type="ECO:0000256" key="1">
    <source>
        <dbReference type="SAM" id="Phobius"/>
    </source>
</evidence>
<dbReference type="EMBL" id="KE145373">
    <property type="protein sequence ID" value="EPE24130.1"/>
    <property type="molecule type" value="Genomic_DNA"/>
</dbReference>
<accession>S3CDN9</accession>
<keyword evidence="1" id="KW-1133">Transmembrane helix</keyword>
<dbReference type="OMA" id="RYCCESA"/>
<gene>
    <name evidence="3" type="ORF">GLAREA_07980</name>
</gene>
<evidence type="ECO:0000313" key="3">
    <source>
        <dbReference type="EMBL" id="EPE24130.1"/>
    </source>
</evidence>
<name>S3CDN9_GLAL2</name>
<dbReference type="eggNOG" id="ENOG502SQDU">
    <property type="taxonomic scope" value="Eukaryota"/>
</dbReference>
<dbReference type="AlphaFoldDB" id="S3CDN9"/>
<dbReference type="Proteomes" id="UP000016922">
    <property type="component" value="Unassembled WGS sequence"/>
</dbReference>
<evidence type="ECO:0000313" key="4">
    <source>
        <dbReference type="Proteomes" id="UP000016922"/>
    </source>
</evidence>
<keyword evidence="2" id="KW-0732">Signal</keyword>
<keyword evidence="1" id="KW-0472">Membrane</keyword>
<dbReference type="RefSeq" id="XP_008088218.1">
    <property type="nucleotide sequence ID" value="XM_008090027.1"/>
</dbReference>
<dbReference type="OrthoDB" id="5215637at2759"/>
<dbReference type="HOGENOM" id="CLU_055859_4_1_1"/>
<proteinExistence type="predicted"/>
<dbReference type="KEGG" id="glz:GLAREA_07980"/>
<feature type="transmembrane region" description="Helical" evidence="1">
    <location>
        <begin position="246"/>
        <end position="270"/>
    </location>
</feature>
<keyword evidence="1" id="KW-0812">Transmembrane</keyword>
<protein>
    <submittedName>
        <fullName evidence="3">Uncharacterized protein</fullName>
    </submittedName>
</protein>
<keyword evidence="4" id="KW-1185">Reference proteome</keyword>
<feature type="chain" id="PRO_5004507252" evidence="2">
    <location>
        <begin position="30"/>
        <end position="359"/>
    </location>
</feature>
<organism evidence="3 4">
    <name type="scientific">Glarea lozoyensis (strain ATCC 20868 / MF5171)</name>
    <dbReference type="NCBI Taxonomy" id="1116229"/>
    <lineage>
        <taxon>Eukaryota</taxon>
        <taxon>Fungi</taxon>
        <taxon>Dikarya</taxon>
        <taxon>Ascomycota</taxon>
        <taxon>Pezizomycotina</taxon>
        <taxon>Leotiomycetes</taxon>
        <taxon>Helotiales</taxon>
        <taxon>Helotiaceae</taxon>
        <taxon>Glarea</taxon>
    </lineage>
</organism>
<feature type="signal peptide" evidence="2">
    <location>
        <begin position="1"/>
        <end position="29"/>
    </location>
</feature>
<reference evidence="3 4" key="1">
    <citation type="journal article" date="2013" name="BMC Genomics">
        <title>Genomics-driven discovery of the pneumocandin biosynthetic gene cluster in the fungus Glarea lozoyensis.</title>
        <authorList>
            <person name="Chen L."/>
            <person name="Yue Q."/>
            <person name="Zhang X."/>
            <person name="Xiang M."/>
            <person name="Wang C."/>
            <person name="Li S."/>
            <person name="Che Y."/>
            <person name="Ortiz-Lopez F.J."/>
            <person name="Bills G.F."/>
            <person name="Liu X."/>
            <person name="An Z."/>
        </authorList>
    </citation>
    <scope>NUCLEOTIDE SEQUENCE [LARGE SCALE GENOMIC DNA]</scope>
    <source>
        <strain evidence="4">ATCC 20868 / MF5171</strain>
    </source>
</reference>
<dbReference type="CDD" id="cd12087">
    <property type="entry name" value="TM_EGFR-like"/>
    <property type="match status" value="1"/>
</dbReference>
<sequence>MKCIRSHDAFIHKFLLTVLLCFCLPGVRGERKCYYPNNTLAPSDSECSAGAETSVCCGKGYVCLGNGVCQIDPKITGPNARFAGTIWRGSCTDQTWNSPECPKYCAGSVESEGGNTSSGQQLGKCPGVEDTYYCKTAGVDFDCSDSSKVFQIKGEDIAVTTLSLVVPTPSTTTLTTSTSAVPTDTDDSTILTTLVTTLLPAPTIWTMTTSTVLPTPSLGNTATSSTTSPTSVAPITASSSYASRNAVAIGVGVGASIGAVALGILAFFLIHRHRQKSKDLIEVYQGPWPPVNSVLYHNDSSTDLYQIHSLPRGRSVSRSHLESLNSPIEPMFLPPIVSPLPLSPIFTPLEPVERVGQAF</sequence>
<evidence type="ECO:0000256" key="2">
    <source>
        <dbReference type="SAM" id="SignalP"/>
    </source>
</evidence>
<dbReference type="GeneID" id="19467031"/>